<dbReference type="PROSITE" id="PS50005">
    <property type="entry name" value="TPR"/>
    <property type="match status" value="1"/>
</dbReference>
<organism evidence="3 4">
    <name type="scientific">Actinobacillus pleuropneumoniae serotype 5b (strain L20)</name>
    <dbReference type="NCBI Taxonomy" id="416269"/>
    <lineage>
        <taxon>Bacteria</taxon>
        <taxon>Pseudomonadati</taxon>
        <taxon>Pseudomonadota</taxon>
        <taxon>Gammaproteobacteria</taxon>
        <taxon>Pasteurellales</taxon>
        <taxon>Pasteurellaceae</taxon>
        <taxon>Actinobacillus</taxon>
    </lineage>
</organism>
<dbReference type="HOGENOM" id="CLU_1407291_0_0_6"/>
<feature type="domain" description="Surface lipoprotein assembly modifier N-terminal TPR repeats region" evidence="2">
    <location>
        <begin position="60"/>
        <end position="151"/>
    </location>
</feature>
<dbReference type="EnsemblBacteria" id="ABN74792">
    <property type="protein sequence ID" value="ABN74792"/>
    <property type="gene ID" value="APL_1708"/>
</dbReference>
<dbReference type="SMART" id="SM00028">
    <property type="entry name" value="TPR"/>
    <property type="match status" value="2"/>
</dbReference>
<name>A3N306_ACTP2</name>
<evidence type="ECO:0000256" key="1">
    <source>
        <dbReference type="PROSITE-ProRule" id="PRU00339"/>
    </source>
</evidence>
<evidence type="ECO:0000259" key="2">
    <source>
        <dbReference type="Pfam" id="PF24575"/>
    </source>
</evidence>
<dbReference type="InterPro" id="IPR019734">
    <property type="entry name" value="TPR_rpt"/>
</dbReference>
<dbReference type="InterPro" id="IPR011990">
    <property type="entry name" value="TPR-like_helical_dom_sf"/>
</dbReference>
<dbReference type="Gene3D" id="1.25.40.10">
    <property type="entry name" value="Tetratricopeptide repeat domain"/>
    <property type="match status" value="1"/>
</dbReference>
<dbReference type="eggNOG" id="COG0457">
    <property type="taxonomic scope" value="Bacteria"/>
</dbReference>
<sequence>MKSIPFILSVLPTTLLAETISTPKPVFFEDKSDHLKPAEFAKSSPNLTADTPIFTPTEQANLDQTITSLLINKQWKALKIALERYVKQTNFDPILYRYAKGAMLRAEQDYDGAIELYQQILQTQPQLAYPRFDLGVMLFENKQYREAKQQLNKARKSLDPQMQPLVERYLQAMAERQNWQPDAELQYTQTDNVNNASSEREVEIGVYDS</sequence>
<evidence type="ECO:0000313" key="4">
    <source>
        <dbReference type="Proteomes" id="UP000001432"/>
    </source>
</evidence>
<protein>
    <recommendedName>
        <fullName evidence="2">Surface lipoprotein assembly modifier N-terminal TPR repeats region domain-containing protein</fullName>
    </recommendedName>
</protein>
<dbReference type="KEGG" id="apl:APL_1708"/>
<dbReference type="AlphaFoldDB" id="A3N306"/>
<feature type="repeat" description="TPR" evidence="1">
    <location>
        <begin position="94"/>
        <end position="127"/>
    </location>
</feature>
<accession>A3N306</accession>
<reference evidence="3 4" key="1">
    <citation type="journal article" date="2008" name="J. Bacteriol.">
        <title>The complete genome sequence of Actinobacillus pleuropneumoniae L20 (serotype 5b).</title>
        <authorList>
            <person name="Foote S.J."/>
            <person name="Bosse J.T."/>
            <person name="Bouevitch A.B."/>
            <person name="Langford P.R."/>
            <person name="Young N.M."/>
            <person name="Nash J.H."/>
        </authorList>
    </citation>
    <scope>NUCLEOTIDE SEQUENCE [LARGE SCALE GENOMIC DNA]</scope>
    <source>
        <strain evidence="3 4">L20</strain>
    </source>
</reference>
<dbReference type="InterPro" id="IPR057556">
    <property type="entry name" value="TPR_Slam"/>
</dbReference>
<dbReference type="SUPFAM" id="SSF48452">
    <property type="entry name" value="TPR-like"/>
    <property type="match status" value="1"/>
</dbReference>
<proteinExistence type="predicted"/>
<evidence type="ECO:0000313" key="3">
    <source>
        <dbReference type="EMBL" id="ABN74792.1"/>
    </source>
</evidence>
<dbReference type="EMBL" id="CP000569">
    <property type="protein sequence ID" value="ABN74792.1"/>
    <property type="molecule type" value="Genomic_DNA"/>
</dbReference>
<dbReference type="Proteomes" id="UP000001432">
    <property type="component" value="Chromosome"/>
</dbReference>
<dbReference type="STRING" id="416269.APL_1708"/>
<gene>
    <name evidence="3" type="ordered locus">APL_1708</name>
</gene>
<dbReference type="Pfam" id="PF24575">
    <property type="entry name" value="TPR_Slam"/>
    <property type="match status" value="1"/>
</dbReference>
<keyword evidence="1" id="KW-0802">TPR repeat</keyword>